<reference evidence="3" key="1">
    <citation type="submission" date="2017-03" db="EMBL/GenBank/DDBJ databases">
        <authorList>
            <person name="Sharma R."/>
            <person name="Thines M."/>
        </authorList>
    </citation>
    <scope>NUCLEOTIDE SEQUENCE [LARGE SCALE GENOMIC DNA]</scope>
</reference>
<feature type="region of interest" description="Disordered" evidence="1">
    <location>
        <begin position="123"/>
        <end position="155"/>
    </location>
</feature>
<feature type="compositionally biased region" description="Polar residues" evidence="1">
    <location>
        <begin position="14"/>
        <end position="26"/>
    </location>
</feature>
<organism evidence="2 3">
    <name type="scientific">Lasallia pustulata</name>
    <dbReference type="NCBI Taxonomy" id="136370"/>
    <lineage>
        <taxon>Eukaryota</taxon>
        <taxon>Fungi</taxon>
        <taxon>Dikarya</taxon>
        <taxon>Ascomycota</taxon>
        <taxon>Pezizomycotina</taxon>
        <taxon>Lecanoromycetes</taxon>
        <taxon>OSLEUM clade</taxon>
        <taxon>Umbilicariomycetidae</taxon>
        <taxon>Umbilicariales</taxon>
        <taxon>Umbilicariaceae</taxon>
        <taxon>Lasallia</taxon>
    </lineage>
</organism>
<protein>
    <submittedName>
        <fullName evidence="2">Uncharacterized protein</fullName>
    </submittedName>
</protein>
<evidence type="ECO:0000256" key="1">
    <source>
        <dbReference type="SAM" id="MobiDB-lite"/>
    </source>
</evidence>
<dbReference type="PANTHER" id="PTHR42084:SF1">
    <property type="entry name" value="SERINE_THREONINE-PROTEIN KINASE PPK6"/>
    <property type="match status" value="1"/>
</dbReference>
<dbReference type="Proteomes" id="UP000192927">
    <property type="component" value="Unassembled WGS sequence"/>
</dbReference>
<keyword evidence="3" id="KW-1185">Reference proteome</keyword>
<dbReference type="EMBL" id="FWEW01000736">
    <property type="protein sequence ID" value="SLM35577.1"/>
    <property type="molecule type" value="Genomic_DNA"/>
</dbReference>
<dbReference type="PANTHER" id="PTHR42084">
    <property type="entry name" value="YALI0E26631P"/>
    <property type="match status" value="1"/>
</dbReference>
<proteinExistence type="predicted"/>
<evidence type="ECO:0000313" key="3">
    <source>
        <dbReference type="Proteomes" id="UP000192927"/>
    </source>
</evidence>
<dbReference type="AlphaFoldDB" id="A0A1W5CXH3"/>
<feature type="region of interest" description="Disordered" evidence="1">
    <location>
        <begin position="1"/>
        <end position="81"/>
    </location>
</feature>
<sequence length="560" mass="60692">MSSDLWKEFGGASQDPSENPWAQSVSRDGGLSAQDDISYAFPTSTGTEKSVVRVGGVGLRPDSSLEENVPSGTASPFDAGEDVWGDLRSLGLPKTSLPSRQGGLPDGKNSVEVLFDAADELSIQDDDEFGDFEGPNSQPSEEAVGLPLSAPIPSRSSRHLLSDLEHLSLEASPYPQAPKSPSFQERNPFSDLAVSTKPATEPCEKDASPITAWPSYVQQKPAPYMDSPMDFLAEESDWGEFIDGSASGSASADKARNYTTLEPLGKNGQFHNMTVPSISTSQTRGLDVSTVAHASLNMPDDIMPNPPNGNFQEATKSVLHPARNMQPTLLAAMQTPMQSGTVPPSNIPPPSVILTLFPSLFLSLPSEIKALFRDPKDLSESRNYIEHARMSGMKVCLLVATVAARIIGGRALRWKRDTHLSQSMRVGPAHAGKVGGMKLTGLDKTEMLRQNREVLEVVRVWKQQVGKVRSAVSSANSQLEGSTFKVPAVSENAPVRTAKAADGAISAPNSCVLCGLKREERLDKVDFDVEDSFDEWWTEHWGHTECRIFWEEHKGTLAKH</sequence>
<name>A0A1W5CXH3_9LECA</name>
<evidence type="ECO:0000313" key="2">
    <source>
        <dbReference type="EMBL" id="SLM35577.1"/>
    </source>
</evidence>
<accession>A0A1W5CXH3</accession>